<dbReference type="EMBL" id="KI393946">
    <property type="protein sequence ID" value="ERN05991.1"/>
    <property type="molecule type" value="Genomic_DNA"/>
</dbReference>
<dbReference type="STRING" id="13333.W1PED3"/>
<keyword evidence="2" id="KW-1185">Reference proteome</keyword>
<dbReference type="PANTHER" id="PTHR31439">
    <property type="entry name" value="EXPRESSED PROTEIN"/>
    <property type="match status" value="1"/>
</dbReference>
<dbReference type="PANTHER" id="PTHR31439:SF7">
    <property type="entry name" value="EXPRESSED PROTEIN"/>
    <property type="match status" value="1"/>
</dbReference>
<dbReference type="HOGENOM" id="CLU_034330_0_0_1"/>
<proteinExistence type="predicted"/>
<dbReference type="Gramene" id="ERN05991">
    <property type="protein sequence ID" value="ERN05991"/>
    <property type="gene ID" value="AMTR_s00143p00072070"/>
</dbReference>
<organism evidence="1 2">
    <name type="scientific">Amborella trichopoda</name>
    <dbReference type="NCBI Taxonomy" id="13333"/>
    <lineage>
        <taxon>Eukaryota</taxon>
        <taxon>Viridiplantae</taxon>
        <taxon>Streptophyta</taxon>
        <taxon>Embryophyta</taxon>
        <taxon>Tracheophyta</taxon>
        <taxon>Spermatophyta</taxon>
        <taxon>Magnoliopsida</taxon>
        <taxon>Amborellales</taxon>
        <taxon>Amborellaceae</taxon>
        <taxon>Amborella</taxon>
    </lineage>
</organism>
<evidence type="ECO:0000313" key="2">
    <source>
        <dbReference type="Proteomes" id="UP000017836"/>
    </source>
</evidence>
<protein>
    <submittedName>
        <fullName evidence="1">Uncharacterized protein</fullName>
    </submittedName>
</protein>
<evidence type="ECO:0000313" key="1">
    <source>
        <dbReference type="EMBL" id="ERN05991.1"/>
    </source>
</evidence>
<name>W1PED3_AMBTC</name>
<reference evidence="2" key="1">
    <citation type="journal article" date="2013" name="Science">
        <title>The Amborella genome and the evolution of flowering plants.</title>
        <authorList>
            <consortium name="Amborella Genome Project"/>
        </authorList>
    </citation>
    <scope>NUCLEOTIDE SEQUENCE [LARGE SCALE GENOMIC DNA]</scope>
</reference>
<dbReference type="AlphaFoldDB" id="W1PED3"/>
<sequence length="521" mass="57339">MDVCAWIESLPNPDEWPDSTSPPHLELCTTTNKEGNPKSLLFRAERTAGSNTEALVTFSLCAPGFWPSPNTLWVSNPCPLLTNSMERTLLPLLLQLLEETIARAPDSHMPSPRVFLQPSVAAALLAQPYTTLSAFFNFAFACRLFWLCAFDAPADVGSLYFRTLASGLDVGSCKEAMRSFFLAVGADLELQFMRALAYALTKSLLLKDLGSSQPDKERGASSYSYIRATSGFLALKGYAPLLALRRATKQRACEGLLETGKSVLRYVLAHQQLEVIVQFEYSVKVRGDHAMFRLWVDNVRVDVTRLGFGAAEELIGEKHFPSRISVMIGPEVSSGGSVVGLSLSKSTANPERKVENKRTVKGSFGKSKIPTVNAMASTSTRERLRSWNVEQYAEGSTVVFDAALCDNTSGSEVASLKQGVVSGSGEPKSSFRRRYSGTHRAFNKMGGVILTGNECGEGVSWRLLKEVVGSVMKWKLGAKVWVSYFPNDCNTSYFETRYVEWFEEVSLHVIDEESTLVSTKT</sequence>
<gene>
    <name evidence="1" type="ORF">AMTR_s00143p00072070</name>
</gene>
<dbReference type="Proteomes" id="UP000017836">
    <property type="component" value="Unassembled WGS sequence"/>
</dbReference>
<dbReference type="OMA" id="YFETRCV"/>
<accession>W1PED3</accession>
<dbReference type="KEGG" id="atr:18434179"/>
<dbReference type="OrthoDB" id="1852153at2759"/>
<dbReference type="eggNOG" id="ENOG502QQJR">
    <property type="taxonomic scope" value="Eukaryota"/>
</dbReference>